<evidence type="ECO:0000256" key="1">
    <source>
        <dbReference type="SAM" id="Coils"/>
    </source>
</evidence>
<reference evidence="2" key="1">
    <citation type="submission" date="2023-06" db="EMBL/GenBank/DDBJ databases">
        <authorList>
            <consortium name="Lawrence Berkeley National Laboratory"/>
            <person name="Ahrendt S."/>
            <person name="Sahu N."/>
            <person name="Indic B."/>
            <person name="Wong-Bajracharya J."/>
            <person name="Merenyi Z."/>
            <person name="Ke H.-M."/>
            <person name="Monk M."/>
            <person name="Kocsube S."/>
            <person name="Drula E."/>
            <person name="Lipzen A."/>
            <person name="Balint B."/>
            <person name="Henrissat B."/>
            <person name="Andreopoulos B."/>
            <person name="Martin F.M."/>
            <person name="Harder C.B."/>
            <person name="Rigling D."/>
            <person name="Ford K.L."/>
            <person name="Foster G.D."/>
            <person name="Pangilinan J."/>
            <person name="Papanicolaou A."/>
            <person name="Barry K."/>
            <person name="LaButti K."/>
            <person name="Viragh M."/>
            <person name="Koriabine M."/>
            <person name="Yan M."/>
            <person name="Riley R."/>
            <person name="Champramary S."/>
            <person name="Plett K.L."/>
            <person name="Tsai I.J."/>
            <person name="Slot J."/>
            <person name="Sipos G."/>
            <person name="Plett J."/>
            <person name="Nagy L.G."/>
            <person name="Grigoriev I.V."/>
        </authorList>
    </citation>
    <scope>NUCLEOTIDE SEQUENCE</scope>
    <source>
        <strain evidence="2">ICMP 16352</strain>
    </source>
</reference>
<keyword evidence="1" id="KW-0175">Coiled coil</keyword>
<evidence type="ECO:0008006" key="4">
    <source>
        <dbReference type="Google" id="ProtNLM"/>
    </source>
</evidence>
<evidence type="ECO:0000313" key="2">
    <source>
        <dbReference type="EMBL" id="KAK0471870.1"/>
    </source>
</evidence>
<keyword evidence="3" id="KW-1185">Reference proteome</keyword>
<organism evidence="2 3">
    <name type="scientific">Armillaria novae-zelandiae</name>
    <dbReference type="NCBI Taxonomy" id="153914"/>
    <lineage>
        <taxon>Eukaryota</taxon>
        <taxon>Fungi</taxon>
        <taxon>Dikarya</taxon>
        <taxon>Basidiomycota</taxon>
        <taxon>Agaricomycotina</taxon>
        <taxon>Agaricomycetes</taxon>
        <taxon>Agaricomycetidae</taxon>
        <taxon>Agaricales</taxon>
        <taxon>Marasmiineae</taxon>
        <taxon>Physalacriaceae</taxon>
        <taxon>Armillaria</taxon>
    </lineage>
</organism>
<sequence length="573" mass="64452">MSSRDQSTYAFLGNLLSRYDEISTYCLSPELSKVVLKASIADLDGPISEIQNEVDLLRKAAASLEMKMARLKDISCDNRAALSPIRRLCTEILAEIFHWIPMELHNSTDDCPSHYVHGFNVFKTSEGPWYLGQVCRSWRNAVQFFCPEIWSTLKIACPLNPEDITVAAPTKGMVPLLNQVLEHGRNHHLDFFFVSYLHGTEDSNEIVEPQEVTHCFDLLLKHSKRCGNVELKLDPFYVPRLSHIRGKADRLEKVHLMCIPDAMPGTMDAFKIARKLKVLSLVGMHAEADIPFPKANLSYFSDARPLPGHNTVGDCRNIIASAPDLESFSYHHYNSTIMESPGANHPQIVHQSLRVLSTSLGPLIDSLTVPGLLRVTASSRTIWSALFDCPRDTLSRIYNLVLRSECSLTVLNFDGAVMDDNLLPILRLSPRLHTLHFSWTTTPKESDVAMKSLFLDMSRTVCVGDDIHHMLLPRLEVLTLSISDVESDTVDFLNNDFVGMVASRCAICPRILNIVDINVKRRGFHMPFMDDNGSGFERLKRLEVHGLMLCLNLYDSDEYSSEESMSISDSEDG</sequence>
<evidence type="ECO:0000313" key="3">
    <source>
        <dbReference type="Proteomes" id="UP001175227"/>
    </source>
</evidence>
<comment type="caution">
    <text evidence="2">The sequence shown here is derived from an EMBL/GenBank/DDBJ whole genome shotgun (WGS) entry which is preliminary data.</text>
</comment>
<gene>
    <name evidence="2" type="ORF">IW261DRAFT_1571543</name>
</gene>
<dbReference type="Proteomes" id="UP001175227">
    <property type="component" value="Unassembled WGS sequence"/>
</dbReference>
<dbReference type="EMBL" id="JAUEPR010000046">
    <property type="protein sequence ID" value="KAK0471870.1"/>
    <property type="molecule type" value="Genomic_DNA"/>
</dbReference>
<proteinExistence type="predicted"/>
<protein>
    <recommendedName>
        <fullName evidence="4">F-box domain-containing protein</fullName>
    </recommendedName>
</protein>
<feature type="coiled-coil region" evidence="1">
    <location>
        <begin position="47"/>
        <end position="74"/>
    </location>
</feature>
<name>A0AA39UAS3_9AGAR</name>
<accession>A0AA39UAS3</accession>
<dbReference type="AlphaFoldDB" id="A0AA39UAS3"/>